<reference evidence="2 3" key="1">
    <citation type="submission" date="2019-06" db="EMBL/GenBank/DDBJ databases">
        <title>Sequencing the genomes of 1000 actinobacteria strains.</title>
        <authorList>
            <person name="Klenk H.-P."/>
        </authorList>
    </citation>
    <scope>NUCLEOTIDE SEQUENCE [LARGE SCALE GENOMIC DNA]</scope>
    <source>
        <strain evidence="2 3">DSM 102131</strain>
    </source>
</reference>
<comment type="caution">
    <text evidence="2">The sequence shown here is derived from an EMBL/GenBank/DDBJ whole genome shotgun (WGS) entry which is preliminary data.</text>
</comment>
<gene>
    <name evidence="2" type="ORF">FHX75_1585</name>
</gene>
<evidence type="ECO:0008006" key="4">
    <source>
        <dbReference type="Google" id="ProtNLM"/>
    </source>
</evidence>
<accession>A0A561VHB3</accession>
<keyword evidence="3" id="KW-1185">Reference proteome</keyword>
<evidence type="ECO:0000313" key="3">
    <source>
        <dbReference type="Proteomes" id="UP000319927"/>
    </source>
</evidence>
<sequence length="61" mass="7476">MERTHSWMNGYGKLRRCTDRDGKIVDFYLFLAAAFVTVRHLIFKARKRYRWANRPTTRRLK</sequence>
<dbReference type="Proteomes" id="UP000319927">
    <property type="component" value="Unassembled WGS sequence"/>
</dbReference>
<dbReference type="EMBL" id="VIXA01000005">
    <property type="protein sequence ID" value="TWG10997.1"/>
    <property type="molecule type" value="Genomic_DNA"/>
</dbReference>
<name>A0A561VHB3_9ACTN</name>
<keyword evidence="1" id="KW-1133">Transmembrane helix</keyword>
<feature type="transmembrane region" description="Helical" evidence="1">
    <location>
        <begin position="24"/>
        <end position="42"/>
    </location>
</feature>
<evidence type="ECO:0000256" key="1">
    <source>
        <dbReference type="SAM" id="Phobius"/>
    </source>
</evidence>
<evidence type="ECO:0000313" key="2">
    <source>
        <dbReference type="EMBL" id="TWG10997.1"/>
    </source>
</evidence>
<keyword evidence="1" id="KW-0472">Membrane</keyword>
<dbReference type="AlphaFoldDB" id="A0A561VHB3"/>
<protein>
    <recommendedName>
        <fullName evidence="4">DDE family transposase</fullName>
    </recommendedName>
</protein>
<keyword evidence="1" id="KW-0812">Transmembrane</keyword>
<organism evidence="2 3">
    <name type="scientific">Micromonospora palomenae</name>
    <dbReference type="NCBI Taxonomy" id="1461247"/>
    <lineage>
        <taxon>Bacteria</taxon>
        <taxon>Bacillati</taxon>
        <taxon>Actinomycetota</taxon>
        <taxon>Actinomycetes</taxon>
        <taxon>Micromonosporales</taxon>
        <taxon>Micromonosporaceae</taxon>
        <taxon>Micromonospora</taxon>
    </lineage>
</organism>
<proteinExistence type="predicted"/>